<proteinExistence type="predicted"/>
<feature type="non-terminal residue" evidence="1">
    <location>
        <position position="1"/>
    </location>
</feature>
<accession>A0A0F9FG11</accession>
<reference evidence="1" key="1">
    <citation type="journal article" date="2015" name="Nature">
        <title>Complex archaea that bridge the gap between prokaryotes and eukaryotes.</title>
        <authorList>
            <person name="Spang A."/>
            <person name="Saw J.H."/>
            <person name="Jorgensen S.L."/>
            <person name="Zaremba-Niedzwiedzka K."/>
            <person name="Martijn J."/>
            <person name="Lind A.E."/>
            <person name="van Eijk R."/>
            <person name="Schleper C."/>
            <person name="Guy L."/>
            <person name="Ettema T.J."/>
        </authorList>
    </citation>
    <scope>NUCLEOTIDE SEQUENCE</scope>
</reference>
<name>A0A0F9FG11_9ZZZZ</name>
<dbReference type="AlphaFoldDB" id="A0A0F9FG11"/>
<comment type="caution">
    <text evidence="1">The sequence shown here is derived from an EMBL/GenBank/DDBJ whole genome shotgun (WGS) entry which is preliminary data.</text>
</comment>
<protein>
    <submittedName>
        <fullName evidence="1">Uncharacterized protein</fullName>
    </submittedName>
</protein>
<sequence>AFGDLPHFLGPFGASDSAYPHMEFVVCIKSDEKIEYEWFNLATLIALARKAVI</sequence>
<evidence type="ECO:0000313" key="1">
    <source>
        <dbReference type="EMBL" id="KKL85299.1"/>
    </source>
</evidence>
<gene>
    <name evidence="1" type="ORF">LCGC14_1956060</name>
</gene>
<organism evidence="1">
    <name type="scientific">marine sediment metagenome</name>
    <dbReference type="NCBI Taxonomy" id="412755"/>
    <lineage>
        <taxon>unclassified sequences</taxon>
        <taxon>metagenomes</taxon>
        <taxon>ecological metagenomes</taxon>
    </lineage>
</organism>
<dbReference type="EMBL" id="LAZR01021444">
    <property type="protein sequence ID" value="KKL85299.1"/>
    <property type="molecule type" value="Genomic_DNA"/>
</dbReference>